<dbReference type="InterPro" id="IPR003021">
    <property type="entry name" value="Rad1_Rec1_Rad17"/>
</dbReference>
<comment type="subcellular location">
    <subcellularLocation>
        <location evidence="1">Nucleus</location>
    </subcellularLocation>
</comment>
<accession>A0A1Q3F250</accession>
<keyword evidence="5" id="KW-0539">Nucleus</keyword>
<dbReference type="PANTHER" id="PTHR10870:SF0">
    <property type="entry name" value="CELL CYCLE CHECKPOINT PROTEIN RAD1"/>
    <property type="match status" value="1"/>
</dbReference>
<evidence type="ECO:0000256" key="1">
    <source>
        <dbReference type="ARBA" id="ARBA00004123"/>
    </source>
</evidence>
<dbReference type="AlphaFoldDB" id="A0A1Q3F250"/>
<sequence>MLTQSQFSQIQFQAVLNHYGAFYSIMKAIHFVDNVTVQLTSDGVKIIAEEAKSVQATAYIMKNCFSEYKLTLPRTNTDDDDEDDPCTSFGLNLKVFTDCLSMFLGGDYDSSLKLLHKGEGAPLIVVLEQHGEDDLVTECSVKTMEPLEVLDFDFEDAHVFSRVNIKAPDFFALLSDLDRFCEEIEIFLSPNSPHFRLATFGELHSESNFEITNCSDMLISFNCTKTSTNRYKFAHFRLVMKTLALGSKIALRTNKDGLLGMQVLVETGDSAQMFVEYFIMPLCEDEDTMAEGDTVI</sequence>
<dbReference type="Pfam" id="PF02144">
    <property type="entry name" value="Rad1"/>
    <property type="match status" value="1"/>
</dbReference>
<evidence type="ECO:0000256" key="3">
    <source>
        <dbReference type="ARBA" id="ARBA00022763"/>
    </source>
</evidence>
<evidence type="ECO:0000256" key="5">
    <source>
        <dbReference type="ARBA" id="ARBA00023242"/>
    </source>
</evidence>
<dbReference type="GO" id="GO:0006281">
    <property type="term" value="P:DNA repair"/>
    <property type="evidence" value="ECO:0007669"/>
    <property type="project" value="UniProtKB-KW"/>
</dbReference>
<reference evidence="6" key="1">
    <citation type="submission" date="2017-01" db="EMBL/GenBank/DDBJ databases">
        <title>A deep insight into the sialotranscriptome of adult male and female Cluex tarsalis mosquitoes.</title>
        <authorList>
            <person name="Ribeiro J.M."/>
            <person name="Moreira F."/>
            <person name="Bernard K.A."/>
            <person name="Calvo E."/>
        </authorList>
    </citation>
    <scope>NUCLEOTIDE SEQUENCE</scope>
    <source>
        <strain evidence="6">Kern County</strain>
        <tissue evidence="6">Salivary glands</tissue>
    </source>
</reference>
<dbReference type="PANTHER" id="PTHR10870">
    <property type="entry name" value="CELL CYCLE CHECKPOINT PROTEIN RAD1"/>
    <property type="match status" value="1"/>
</dbReference>
<name>A0A1Q3F250_CULTA</name>
<evidence type="ECO:0000313" key="6">
    <source>
        <dbReference type="EMBL" id="JAV21633.1"/>
    </source>
</evidence>
<evidence type="ECO:0000256" key="4">
    <source>
        <dbReference type="ARBA" id="ARBA00023204"/>
    </source>
</evidence>
<keyword evidence="3" id="KW-0227">DNA damage</keyword>
<dbReference type="SUPFAM" id="SSF55979">
    <property type="entry name" value="DNA clamp"/>
    <property type="match status" value="1"/>
</dbReference>
<keyword evidence="4" id="KW-0234">DNA repair</keyword>
<organism evidence="6">
    <name type="scientific">Culex tarsalis</name>
    <name type="common">Encephalitis mosquito</name>
    <dbReference type="NCBI Taxonomy" id="7177"/>
    <lineage>
        <taxon>Eukaryota</taxon>
        <taxon>Metazoa</taxon>
        <taxon>Ecdysozoa</taxon>
        <taxon>Arthropoda</taxon>
        <taxon>Hexapoda</taxon>
        <taxon>Insecta</taxon>
        <taxon>Pterygota</taxon>
        <taxon>Neoptera</taxon>
        <taxon>Endopterygota</taxon>
        <taxon>Diptera</taxon>
        <taxon>Nematocera</taxon>
        <taxon>Culicoidea</taxon>
        <taxon>Culicidae</taxon>
        <taxon>Culicinae</taxon>
        <taxon>Culicini</taxon>
        <taxon>Culex</taxon>
        <taxon>Culex</taxon>
    </lineage>
</organism>
<dbReference type="EMBL" id="GFDL01013412">
    <property type="protein sequence ID" value="JAV21633.1"/>
    <property type="molecule type" value="Transcribed_RNA"/>
</dbReference>
<protein>
    <submittedName>
        <fullName evidence="6">Putative checkpoint 9-1-1 complex rad1 component</fullName>
    </submittedName>
</protein>
<dbReference type="GO" id="GO:0000077">
    <property type="term" value="P:DNA damage checkpoint signaling"/>
    <property type="evidence" value="ECO:0007669"/>
    <property type="project" value="InterPro"/>
</dbReference>
<comment type="similarity">
    <text evidence="2">Belongs to the rad1 family.</text>
</comment>
<evidence type="ECO:0000256" key="2">
    <source>
        <dbReference type="ARBA" id="ARBA00010991"/>
    </source>
</evidence>
<dbReference type="PRINTS" id="PR01245">
    <property type="entry name" value="RAD1REC1"/>
</dbReference>
<dbReference type="GO" id="GO:0030896">
    <property type="term" value="C:checkpoint clamp complex"/>
    <property type="evidence" value="ECO:0007669"/>
    <property type="project" value="TreeGrafter"/>
</dbReference>
<proteinExistence type="inferred from homology"/>
<dbReference type="Gene3D" id="3.70.10.10">
    <property type="match status" value="1"/>
</dbReference>
<dbReference type="InterPro" id="IPR046938">
    <property type="entry name" value="DNA_clamp_sf"/>
</dbReference>